<organism evidence="2 3">
    <name type="scientific">Gluconobacter potus</name>
    <dbReference type="NCBI Taxonomy" id="2724927"/>
    <lineage>
        <taxon>Bacteria</taxon>
        <taxon>Pseudomonadati</taxon>
        <taxon>Pseudomonadota</taxon>
        <taxon>Alphaproteobacteria</taxon>
        <taxon>Acetobacterales</taxon>
        <taxon>Acetobacteraceae</taxon>
        <taxon>Gluconobacter</taxon>
    </lineage>
</organism>
<dbReference type="Proteomes" id="UP000075573">
    <property type="component" value="Unassembled WGS sequence"/>
</dbReference>
<comment type="caution">
    <text evidence="2">The sequence shown here is derived from an EMBL/GenBank/DDBJ whole genome shotgun (WGS) entry which is preliminary data.</text>
</comment>
<gene>
    <name evidence="2" type="ORF">AD929_00845</name>
</gene>
<proteinExistence type="predicted"/>
<protein>
    <submittedName>
        <fullName evidence="2">Uncharacterized protein</fullName>
    </submittedName>
</protein>
<dbReference type="AlphaFoldDB" id="A0A149R1E2"/>
<evidence type="ECO:0000256" key="1">
    <source>
        <dbReference type="SAM" id="MobiDB-lite"/>
    </source>
</evidence>
<accession>A0A149R1E2</accession>
<name>A0A149R1E2_9PROT</name>
<sequence length="119" mass="12836">MALKPRKRSDASEITAAALGRVSTDGGKSVPVPKTRADQALETARSVNPRLPPAEVVPEDKAVNHNMRVRTSTLRALGKAAEEHGMTVKQFIMRAVADKGVAVAPTDLENGKITPWRDR</sequence>
<dbReference type="PATRIC" id="fig|442.7.peg.367"/>
<reference evidence="2 3" key="1">
    <citation type="submission" date="2015-06" db="EMBL/GenBank/DDBJ databases">
        <title>Improved classification and identification of acetic acid bacteria using matrix-assisted laser desorption/ionization time-of-flight mass spectrometry; Gluconobacter nephelii and Gluconobacter uchimurae are later heterotypic synonyms of Gluconobacter japonicus and Gluconobacter oxydans, respectively.</title>
        <authorList>
            <person name="Li L."/>
            <person name="Cleenwerck I."/>
            <person name="De Vuyst L."/>
            <person name="Vandamme P."/>
        </authorList>
    </citation>
    <scope>NUCLEOTIDE SEQUENCE [LARGE SCALE GENOMIC DNA]</scope>
    <source>
        <strain evidence="2 3">LMG 1764</strain>
    </source>
</reference>
<feature type="region of interest" description="Disordered" evidence="1">
    <location>
        <begin position="1"/>
        <end position="33"/>
    </location>
</feature>
<evidence type="ECO:0000313" key="3">
    <source>
        <dbReference type="Proteomes" id="UP000075573"/>
    </source>
</evidence>
<dbReference type="EMBL" id="LHZB01000062">
    <property type="protein sequence ID" value="KXV03383.1"/>
    <property type="molecule type" value="Genomic_DNA"/>
</dbReference>
<evidence type="ECO:0000313" key="2">
    <source>
        <dbReference type="EMBL" id="KXV03383.1"/>
    </source>
</evidence>